<sequence length="597" mass="68321">MNIDINSILQTLNNPFLYPHMEKFIWIFIGITFTVAINSICLFILTKDINYLNYFLHILSINYINFSITGFGESYIWYGYPNFTKLSLLLSHGLSVISVIVFTDYFLNLKVNSKLIHNFFKYYIILPVTMMIISFINFELALVFIPFMGITLSIALIYIPIIAIKNKLPGAKFYLFSMFSICCGGVLYSIQLLGAFEGNSLIKYSLQIGAIIEAIFLSFALSAKVRALQKEKDLITKQSLNQAKKIQELVEVSFDCYWETDKKGNFRFLSENIYRQLGYQNLEIAFRRPEDLFAEGAPNELKDLFVNSINSQTAFREVEIMAQTKDGNYLWLKANGTIRQNEKKEFDGYVGAFINSTESKYKQYEEYISTNTKSLSRVAGAIAHEINNPLAFIQLCIDLMENKHMSKDKINDKIFLENLEKMRSSTLRISGIISKLQRMVVDEPSSLPFKCLLSEPVQIAIKFCEAELDKNNVKCEFNLLENEKEIYIKKDDISNAIVNLLLNAVEALEKNENPIIKISLEEIENEMVLTISDSGKGIPLSQRKSIFEPFFTTKEFKNLGLGLSQAMNFVERSGGVLSLDPLSKETKFILKFKIPLK</sequence>
<reference evidence="12 13" key="1">
    <citation type="submission" date="2019-10" db="EMBL/GenBank/DDBJ databases">
        <title>New genus of Silvanigrellaceae.</title>
        <authorList>
            <person name="Pitt A."/>
            <person name="Hahn M.W."/>
        </authorList>
    </citation>
    <scope>NUCLEOTIDE SEQUENCE [LARGE SCALE GENOMIC DNA]</scope>
    <source>
        <strain evidence="12 13">33A1-SZDP</strain>
    </source>
</reference>
<feature type="transmembrane region" description="Helical" evidence="9">
    <location>
        <begin position="86"/>
        <end position="107"/>
    </location>
</feature>
<dbReference type="PANTHER" id="PTHR43065:SF10">
    <property type="entry name" value="PEROXIDE STRESS-ACTIVATED HISTIDINE KINASE MAK3"/>
    <property type="match status" value="1"/>
</dbReference>
<feature type="transmembrane region" description="Helical" evidence="9">
    <location>
        <begin position="119"/>
        <end position="136"/>
    </location>
</feature>
<dbReference type="Pfam" id="PF00512">
    <property type="entry name" value="HisKA"/>
    <property type="match status" value="1"/>
</dbReference>
<dbReference type="EC" id="2.7.13.3" evidence="2"/>
<evidence type="ECO:0000256" key="3">
    <source>
        <dbReference type="ARBA" id="ARBA00022553"/>
    </source>
</evidence>
<dbReference type="CDD" id="cd00130">
    <property type="entry name" value="PAS"/>
    <property type="match status" value="1"/>
</dbReference>
<dbReference type="RefSeq" id="WP_152213438.1">
    <property type="nucleotide sequence ID" value="NZ_WFLN01000008.1"/>
</dbReference>
<dbReference type="InterPro" id="IPR036097">
    <property type="entry name" value="HisK_dim/P_sf"/>
</dbReference>
<feature type="transmembrane region" description="Helical" evidence="9">
    <location>
        <begin position="54"/>
        <end position="80"/>
    </location>
</feature>
<dbReference type="InterPro" id="IPR011623">
    <property type="entry name" value="7TMR_DISM_rcpt_extracell_dom1"/>
</dbReference>
<evidence type="ECO:0000259" key="11">
    <source>
        <dbReference type="PROSITE" id="PS50113"/>
    </source>
</evidence>
<dbReference type="InterPro" id="IPR035965">
    <property type="entry name" value="PAS-like_dom_sf"/>
</dbReference>
<keyword evidence="13" id="KW-1185">Reference proteome</keyword>
<dbReference type="SUPFAM" id="SSF55785">
    <property type="entry name" value="PYP-like sensor domain (PAS domain)"/>
    <property type="match status" value="1"/>
</dbReference>
<organism evidence="12 13">
    <name type="scientific">Fluviispira multicolorata</name>
    <dbReference type="NCBI Taxonomy" id="2654512"/>
    <lineage>
        <taxon>Bacteria</taxon>
        <taxon>Pseudomonadati</taxon>
        <taxon>Bdellovibrionota</taxon>
        <taxon>Oligoflexia</taxon>
        <taxon>Silvanigrellales</taxon>
        <taxon>Silvanigrellaceae</taxon>
        <taxon>Fluviispira</taxon>
    </lineage>
</organism>
<evidence type="ECO:0000256" key="7">
    <source>
        <dbReference type="ARBA" id="ARBA00022840"/>
    </source>
</evidence>
<feature type="domain" description="PAC" evidence="11">
    <location>
        <begin position="316"/>
        <end position="368"/>
    </location>
</feature>
<comment type="catalytic activity">
    <reaction evidence="1">
        <text>ATP + protein L-histidine = ADP + protein N-phospho-L-histidine.</text>
        <dbReference type="EC" id="2.7.13.3"/>
    </reaction>
</comment>
<dbReference type="CDD" id="cd00082">
    <property type="entry name" value="HisKA"/>
    <property type="match status" value="1"/>
</dbReference>
<dbReference type="Gene3D" id="1.10.287.130">
    <property type="match status" value="1"/>
</dbReference>
<dbReference type="Pfam" id="PF13426">
    <property type="entry name" value="PAS_9"/>
    <property type="match status" value="1"/>
</dbReference>
<evidence type="ECO:0000259" key="10">
    <source>
        <dbReference type="PROSITE" id="PS50109"/>
    </source>
</evidence>
<keyword evidence="9" id="KW-0812">Transmembrane</keyword>
<feature type="transmembrane region" description="Helical" evidence="9">
    <location>
        <begin position="173"/>
        <end position="192"/>
    </location>
</feature>
<keyword evidence="5" id="KW-0547">Nucleotide-binding</keyword>
<dbReference type="Gene3D" id="3.30.565.10">
    <property type="entry name" value="Histidine kinase-like ATPase, C-terminal domain"/>
    <property type="match status" value="1"/>
</dbReference>
<accession>A0A833JBA2</accession>
<evidence type="ECO:0000256" key="5">
    <source>
        <dbReference type="ARBA" id="ARBA00022741"/>
    </source>
</evidence>
<dbReference type="Pfam" id="PF07695">
    <property type="entry name" value="7TMR-DISM_7TM"/>
    <property type="match status" value="1"/>
</dbReference>
<dbReference type="Proteomes" id="UP000442694">
    <property type="component" value="Unassembled WGS sequence"/>
</dbReference>
<feature type="domain" description="Histidine kinase" evidence="10">
    <location>
        <begin position="381"/>
        <end position="597"/>
    </location>
</feature>
<dbReference type="Gene3D" id="3.30.450.20">
    <property type="entry name" value="PAS domain"/>
    <property type="match status" value="1"/>
</dbReference>
<dbReference type="EMBL" id="WFLN01000008">
    <property type="protein sequence ID" value="KAB8029097.1"/>
    <property type="molecule type" value="Genomic_DNA"/>
</dbReference>
<dbReference type="InterPro" id="IPR037272">
    <property type="entry name" value="SNS_sf"/>
</dbReference>
<evidence type="ECO:0000313" key="13">
    <source>
        <dbReference type="Proteomes" id="UP000442694"/>
    </source>
</evidence>
<dbReference type="GO" id="GO:0005524">
    <property type="term" value="F:ATP binding"/>
    <property type="evidence" value="ECO:0007669"/>
    <property type="project" value="UniProtKB-KW"/>
</dbReference>
<keyword evidence="6" id="KW-0418">Kinase</keyword>
<comment type="caution">
    <text evidence="12">The sequence shown here is derived from an EMBL/GenBank/DDBJ whole genome shotgun (WGS) entry which is preliminary data.</text>
</comment>
<evidence type="ECO:0000256" key="2">
    <source>
        <dbReference type="ARBA" id="ARBA00012438"/>
    </source>
</evidence>
<keyword evidence="4" id="KW-0808">Transferase</keyword>
<proteinExistence type="predicted"/>
<keyword evidence="9" id="KW-1133">Transmembrane helix</keyword>
<keyword evidence="7" id="KW-0067">ATP-binding</keyword>
<dbReference type="PROSITE" id="PS50109">
    <property type="entry name" value="HIS_KIN"/>
    <property type="match status" value="1"/>
</dbReference>
<dbReference type="PROSITE" id="PS50113">
    <property type="entry name" value="PAC"/>
    <property type="match status" value="1"/>
</dbReference>
<evidence type="ECO:0000313" key="12">
    <source>
        <dbReference type="EMBL" id="KAB8029097.1"/>
    </source>
</evidence>
<protein>
    <recommendedName>
        <fullName evidence="2">histidine kinase</fullName>
        <ecNumber evidence="2">2.7.13.3</ecNumber>
    </recommendedName>
</protein>
<dbReference type="SMART" id="SM00387">
    <property type="entry name" value="HATPase_c"/>
    <property type="match status" value="1"/>
</dbReference>
<dbReference type="InterPro" id="IPR000700">
    <property type="entry name" value="PAS-assoc_C"/>
</dbReference>
<gene>
    <name evidence="12" type="ORF">GCL57_11190</name>
</gene>
<dbReference type="InterPro" id="IPR036890">
    <property type="entry name" value="HATPase_C_sf"/>
</dbReference>
<keyword evidence="3" id="KW-0597">Phosphoprotein</keyword>
<name>A0A833JBA2_9BACT</name>
<evidence type="ECO:0000256" key="1">
    <source>
        <dbReference type="ARBA" id="ARBA00000085"/>
    </source>
</evidence>
<keyword evidence="8" id="KW-0902">Two-component regulatory system</keyword>
<dbReference type="SUPFAM" id="SSF161070">
    <property type="entry name" value="SNF-like"/>
    <property type="match status" value="1"/>
</dbReference>
<dbReference type="PANTHER" id="PTHR43065">
    <property type="entry name" value="SENSOR HISTIDINE KINASE"/>
    <property type="match status" value="1"/>
</dbReference>
<dbReference type="GO" id="GO:0000155">
    <property type="term" value="F:phosphorelay sensor kinase activity"/>
    <property type="evidence" value="ECO:0007669"/>
    <property type="project" value="InterPro"/>
</dbReference>
<evidence type="ECO:0000256" key="8">
    <source>
        <dbReference type="ARBA" id="ARBA00023012"/>
    </source>
</evidence>
<dbReference type="SUPFAM" id="SSF55874">
    <property type="entry name" value="ATPase domain of HSP90 chaperone/DNA topoisomerase II/histidine kinase"/>
    <property type="match status" value="1"/>
</dbReference>
<keyword evidence="9" id="KW-0472">Membrane</keyword>
<feature type="transmembrane region" description="Helical" evidence="9">
    <location>
        <begin position="142"/>
        <end position="161"/>
    </location>
</feature>
<evidence type="ECO:0000256" key="4">
    <source>
        <dbReference type="ARBA" id="ARBA00022679"/>
    </source>
</evidence>
<dbReference type="NCBIfam" id="TIGR00229">
    <property type="entry name" value="sensory_box"/>
    <property type="match status" value="1"/>
</dbReference>
<dbReference type="SMART" id="SM00388">
    <property type="entry name" value="HisKA"/>
    <property type="match status" value="1"/>
</dbReference>
<dbReference type="AlphaFoldDB" id="A0A833JBA2"/>
<dbReference type="InterPro" id="IPR005467">
    <property type="entry name" value="His_kinase_dom"/>
</dbReference>
<dbReference type="InterPro" id="IPR000014">
    <property type="entry name" value="PAS"/>
</dbReference>
<dbReference type="SUPFAM" id="SSF47384">
    <property type="entry name" value="Homodimeric domain of signal transducing histidine kinase"/>
    <property type="match status" value="1"/>
</dbReference>
<dbReference type="Pfam" id="PF02518">
    <property type="entry name" value="HATPase_c"/>
    <property type="match status" value="1"/>
</dbReference>
<evidence type="ECO:0000256" key="9">
    <source>
        <dbReference type="SAM" id="Phobius"/>
    </source>
</evidence>
<evidence type="ECO:0000256" key="6">
    <source>
        <dbReference type="ARBA" id="ARBA00022777"/>
    </source>
</evidence>
<dbReference type="InterPro" id="IPR003594">
    <property type="entry name" value="HATPase_dom"/>
</dbReference>
<dbReference type="InterPro" id="IPR004358">
    <property type="entry name" value="Sig_transdc_His_kin-like_C"/>
</dbReference>
<dbReference type="InterPro" id="IPR003661">
    <property type="entry name" value="HisK_dim/P_dom"/>
</dbReference>
<feature type="transmembrane region" description="Helical" evidence="9">
    <location>
        <begin position="24"/>
        <end position="45"/>
    </location>
</feature>
<dbReference type="PRINTS" id="PR00344">
    <property type="entry name" value="BCTRLSENSOR"/>
</dbReference>